<dbReference type="InterPro" id="IPR035923">
    <property type="entry name" value="TT1751-like_sf"/>
</dbReference>
<dbReference type="InterPro" id="IPR005180">
    <property type="entry name" value="DUF302"/>
</dbReference>
<dbReference type="SUPFAM" id="SSF103247">
    <property type="entry name" value="TT1751-like"/>
    <property type="match status" value="1"/>
</dbReference>
<organism evidence="2 3">
    <name type="scientific">Galerina marginata (strain CBS 339.88)</name>
    <dbReference type="NCBI Taxonomy" id="685588"/>
    <lineage>
        <taxon>Eukaryota</taxon>
        <taxon>Fungi</taxon>
        <taxon>Dikarya</taxon>
        <taxon>Basidiomycota</taxon>
        <taxon>Agaricomycotina</taxon>
        <taxon>Agaricomycetes</taxon>
        <taxon>Agaricomycetidae</taxon>
        <taxon>Agaricales</taxon>
        <taxon>Agaricineae</taxon>
        <taxon>Strophariaceae</taxon>
        <taxon>Galerina</taxon>
    </lineage>
</organism>
<proteinExistence type="predicted"/>
<protein>
    <recommendedName>
        <fullName evidence="1">DUF302 domain-containing protein</fullName>
    </recommendedName>
</protein>
<evidence type="ECO:0000313" key="3">
    <source>
        <dbReference type="Proteomes" id="UP000027222"/>
    </source>
</evidence>
<accession>A0A067T4G4</accession>
<evidence type="ECO:0000259" key="1">
    <source>
        <dbReference type="Pfam" id="PF03625"/>
    </source>
</evidence>
<dbReference type="Pfam" id="PF03625">
    <property type="entry name" value="DUF302"/>
    <property type="match status" value="1"/>
</dbReference>
<dbReference type="CDD" id="cd14797">
    <property type="entry name" value="DUF302"/>
    <property type="match status" value="1"/>
</dbReference>
<reference evidence="3" key="1">
    <citation type="journal article" date="2014" name="Proc. Natl. Acad. Sci. U.S.A.">
        <title>Extensive sampling of basidiomycete genomes demonstrates inadequacy of the white-rot/brown-rot paradigm for wood decay fungi.</title>
        <authorList>
            <person name="Riley R."/>
            <person name="Salamov A.A."/>
            <person name="Brown D.W."/>
            <person name="Nagy L.G."/>
            <person name="Floudas D."/>
            <person name="Held B.W."/>
            <person name="Levasseur A."/>
            <person name="Lombard V."/>
            <person name="Morin E."/>
            <person name="Otillar R."/>
            <person name="Lindquist E.A."/>
            <person name="Sun H."/>
            <person name="LaButti K.M."/>
            <person name="Schmutz J."/>
            <person name="Jabbour D."/>
            <person name="Luo H."/>
            <person name="Baker S.E."/>
            <person name="Pisabarro A.G."/>
            <person name="Walton J.D."/>
            <person name="Blanchette R.A."/>
            <person name="Henrissat B."/>
            <person name="Martin F."/>
            <person name="Cullen D."/>
            <person name="Hibbett D.S."/>
            <person name="Grigoriev I.V."/>
        </authorList>
    </citation>
    <scope>NUCLEOTIDE SEQUENCE [LARGE SCALE GENOMIC DNA]</scope>
    <source>
        <strain evidence="3">CBS 339.88</strain>
    </source>
</reference>
<dbReference type="EMBL" id="KL142382">
    <property type="protein sequence ID" value="KDR74824.1"/>
    <property type="molecule type" value="Genomic_DNA"/>
</dbReference>
<keyword evidence="3" id="KW-1185">Reference proteome</keyword>
<gene>
    <name evidence="2" type="ORF">GALMADRAFT_141157</name>
</gene>
<name>A0A067T4G4_GALM3</name>
<sequence>MPKTVTSFMTKLVEFDTTVPFAEVIARLDVEVNKAGSQDIVAKLVKSESPEEWKSLVTERIAGTGFLYFMEFPHYKLLKMADGVEKPGMVVYAFGNPFAGQVILKQNPKAAYSIPPRLSIVEKPDGTGTIVSYHLPSTVMGQPDGNNDPTLQAALDVFDEKIEKIATRVTAV</sequence>
<dbReference type="Proteomes" id="UP000027222">
    <property type="component" value="Unassembled WGS sequence"/>
</dbReference>
<dbReference type="Gene3D" id="3.30.310.70">
    <property type="entry name" value="TT1751-like domain"/>
    <property type="match status" value="1"/>
</dbReference>
<dbReference type="HOGENOM" id="CLU_105954_0_1_1"/>
<evidence type="ECO:0000313" key="2">
    <source>
        <dbReference type="EMBL" id="KDR74824.1"/>
    </source>
</evidence>
<dbReference type="AlphaFoldDB" id="A0A067T4G4"/>
<dbReference type="OrthoDB" id="5190258at2759"/>
<feature type="domain" description="DUF302" evidence="1">
    <location>
        <begin position="76"/>
        <end position="135"/>
    </location>
</feature>